<name>A0A0G1NL32_9BACT</name>
<protein>
    <submittedName>
        <fullName evidence="2">Uncharacterized protein</fullName>
    </submittedName>
</protein>
<dbReference type="PROSITE" id="PS51257">
    <property type="entry name" value="PROKAR_LIPOPROTEIN"/>
    <property type="match status" value="1"/>
</dbReference>
<keyword evidence="1" id="KW-0732">Signal</keyword>
<gene>
    <name evidence="2" type="ORF">UX31_C0022G0009</name>
</gene>
<proteinExistence type="predicted"/>
<feature type="chain" id="PRO_5002538884" evidence="1">
    <location>
        <begin position="22"/>
        <end position="130"/>
    </location>
</feature>
<dbReference type="EMBL" id="LCLS01000022">
    <property type="protein sequence ID" value="KKU21052.1"/>
    <property type="molecule type" value="Genomic_DNA"/>
</dbReference>
<accession>A0A0G1NL32</accession>
<comment type="caution">
    <text evidence="2">The sequence shown here is derived from an EMBL/GenBank/DDBJ whole genome shotgun (WGS) entry which is preliminary data.</text>
</comment>
<sequence length="130" mass="14410">MRDTGFGFLFVCLLITAAGCATVPSDPSSPVIKSLAFSDVKTSGAWVNFTFRNTDDDIEKVLVEVTVNGRRPSDADWEFLAGQWGIRPGTKTGKASFRWPVRHSATRCLTVWIQDTKERSSNKLYGCMTN</sequence>
<evidence type="ECO:0000313" key="2">
    <source>
        <dbReference type="EMBL" id="KKU21052.1"/>
    </source>
</evidence>
<dbReference type="Proteomes" id="UP000034107">
    <property type="component" value="Unassembled WGS sequence"/>
</dbReference>
<feature type="signal peptide" evidence="1">
    <location>
        <begin position="1"/>
        <end position="21"/>
    </location>
</feature>
<evidence type="ECO:0000256" key="1">
    <source>
        <dbReference type="SAM" id="SignalP"/>
    </source>
</evidence>
<dbReference type="AlphaFoldDB" id="A0A0G1NL32"/>
<evidence type="ECO:0000313" key="3">
    <source>
        <dbReference type="Proteomes" id="UP000034107"/>
    </source>
</evidence>
<reference evidence="2 3" key="1">
    <citation type="journal article" date="2015" name="Nature">
        <title>rRNA introns, odd ribosomes, and small enigmatic genomes across a large radiation of phyla.</title>
        <authorList>
            <person name="Brown C.T."/>
            <person name="Hug L.A."/>
            <person name="Thomas B.C."/>
            <person name="Sharon I."/>
            <person name="Castelle C.J."/>
            <person name="Singh A."/>
            <person name="Wilkins M.J."/>
            <person name="Williams K.H."/>
            <person name="Banfield J.F."/>
        </authorList>
    </citation>
    <scope>NUCLEOTIDE SEQUENCE [LARGE SCALE GENOMIC DNA]</scope>
</reference>
<organism evidence="2 3">
    <name type="scientific">Candidatus Nomurabacteria bacterium GW2011_GWA1_46_11</name>
    <dbReference type="NCBI Taxonomy" id="1618732"/>
    <lineage>
        <taxon>Bacteria</taxon>
        <taxon>Candidatus Nomuraibacteriota</taxon>
    </lineage>
</organism>